<sequence length="153" mass="16235">MAEIACSDIYKKILIATDGSENSKKAVQSGIELASCTGADVYAVYVVSTRSRFGGIPQRGGDWIQTIKSDLEEEGKKALDDAKKDAEEKGVNIETAIIEGHPANEIIDYADKNGADLIVIGTLGKTGVNKFLLGSVAQNVVAHANSKVLVVRD</sequence>
<dbReference type="InterPro" id="IPR014729">
    <property type="entry name" value="Rossmann-like_a/b/a_fold"/>
</dbReference>
<dbReference type="PANTHER" id="PTHR46268:SF6">
    <property type="entry name" value="UNIVERSAL STRESS PROTEIN UP12"/>
    <property type="match status" value="1"/>
</dbReference>
<dbReference type="PRINTS" id="PR01438">
    <property type="entry name" value="UNVRSLSTRESS"/>
</dbReference>
<comment type="similarity">
    <text evidence="1">Belongs to the universal stress protein A family.</text>
</comment>
<keyword evidence="4" id="KW-1185">Reference proteome</keyword>
<evidence type="ECO:0000259" key="2">
    <source>
        <dbReference type="Pfam" id="PF00582"/>
    </source>
</evidence>
<dbReference type="Pfam" id="PF00582">
    <property type="entry name" value="Usp"/>
    <property type="match status" value="1"/>
</dbReference>
<proteinExistence type="inferred from homology"/>
<dbReference type="STRING" id="644295.Metev_1437"/>
<organism evidence="3 4">
    <name type="scientific">Methanohalobium evestigatum (strain ATCC BAA-1072 / DSM 3721 / NBRC 107634 / OCM 161 / Z-7303)</name>
    <dbReference type="NCBI Taxonomy" id="644295"/>
    <lineage>
        <taxon>Archaea</taxon>
        <taxon>Methanobacteriati</taxon>
        <taxon>Methanobacteriota</taxon>
        <taxon>Stenosarchaea group</taxon>
        <taxon>Methanomicrobia</taxon>
        <taxon>Methanosarcinales</taxon>
        <taxon>Methanosarcinaceae</taxon>
        <taxon>Methanohalobium</taxon>
    </lineage>
</organism>
<dbReference type="Proteomes" id="UP000000391">
    <property type="component" value="Chromosome"/>
</dbReference>
<dbReference type="Gene3D" id="3.40.50.620">
    <property type="entry name" value="HUPs"/>
    <property type="match status" value="1"/>
</dbReference>
<dbReference type="RefSeq" id="WP_013194856.1">
    <property type="nucleotide sequence ID" value="NC_014253.1"/>
</dbReference>
<evidence type="ECO:0000313" key="4">
    <source>
        <dbReference type="Proteomes" id="UP000000391"/>
    </source>
</evidence>
<reference evidence="3 4" key="1">
    <citation type="submission" date="2010-06" db="EMBL/GenBank/DDBJ databases">
        <title>Complete sequence chromosome of Methanohalobium evestigatum Z-7303.</title>
        <authorList>
            <consortium name="US DOE Joint Genome Institute"/>
            <person name="Lucas S."/>
            <person name="Copeland A."/>
            <person name="Lapidus A."/>
            <person name="Cheng J.-F."/>
            <person name="Bruce D."/>
            <person name="Goodwin L."/>
            <person name="Pitluck S."/>
            <person name="Saunders E."/>
            <person name="Detter J.C."/>
            <person name="Han C."/>
            <person name="Tapia R."/>
            <person name="Land M."/>
            <person name="Hauser L."/>
            <person name="Kyrpides N."/>
            <person name="Mikhailova N."/>
            <person name="Sieprawska-Lupa M."/>
            <person name="Whitman W.B."/>
            <person name="Anderson I."/>
            <person name="Woyke T."/>
        </authorList>
    </citation>
    <scope>NUCLEOTIDE SEQUENCE [LARGE SCALE GENOMIC DNA]</scope>
    <source>
        <strain evidence="4">ATCC BAA-1072 / DSM 3721 / NBRC 107634 / OCM 161 / Z-7303</strain>
    </source>
</reference>
<dbReference type="InterPro" id="IPR006016">
    <property type="entry name" value="UspA"/>
</dbReference>
<evidence type="ECO:0000313" key="3">
    <source>
        <dbReference type="EMBL" id="ADI74291.1"/>
    </source>
</evidence>
<dbReference type="SUPFAM" id="SSF52402">
    <property type="entry name" value="Adenine nucleotide alpha hydrolases-like"/>
    <property type="match status" value="1"/>
</dbReference>
<gene>
    <name evidence="3" type="ordered locus">Metev_1437</name>
</gene>
<evidence type="ECO:0000256" key="1">
    <source>
        <dbReference type="ARBA" id="ARBA00008791"/>
    </source>
</evidence>
<protein>
    <submittedName>
        <fullName evidence="3">UspA domain protein</fullName>
    </submittedName>
</protein>
<name>D7E9L9_METEZ</name>
<dbReference type="CDD" id="cd00293">
    <property type="entry name" value="USP-like"/>
    <property type="match status" value="1"/>
</dbReference>
<dbReference type="PIRSF" id="PIRSF006276">
    <property type="entry name" value="UspA"/>
    <property type="match status" value="1"/>
</dbReference>
<dbReference type="OrthoDB" id="105697at2157"/>
<dbReference type="InterPro" id="IPR006015">
    <property type="entry name" value="Universal_stress_UspA"/>
</dbReference>
<dbReference type="EMBL" id="CP002069">
    <property type="protein sequence ID" value="ADI74291.1"/>
    <property type="molecule type" value="Genomic_DNA"/>
</dbReference>
<dbReference type="PANTHER" id="PTHR46268">
    <property type="entry name" value="STRESS RESPONSE PROTEIN NHAX"/>
    <property type="match status" value="1"/>
</dbReference>
<dbReference type="HOGENOM" id="CLU_049301_11_1_2"/>
<accession>D7E9L9</accession>
<dbReference type="GeneID" id="9347076"/>
<dbReference type="AlphaFoldDB" id="D7E9L9"/>
<feature type="domain" description="UspA" evidence="2">
    <location>
        <begin position="10"/>
        <end position="152"/>
    </location>
</feature>
<dbReference type="KEGG" id="mev:Metev_1437"/>